<evidence type="ECO:0000256" key="3">
    <source>
        <dbReference type="ARBA" id="ARBA00023315"/>
    </source>
</evidence>
<dbReference type="RefSeq" id="WP_301414668.1">
    <property type="nucleotide sequence ID" value="NZ_CP098023.1"/>
</dbReference>
<dbReference type="GO" id="GO:0016746">
    <property type="term" value="F:acyltransferase activity"/>
    <property type="evidence" value="ECO:0007669"/>
    <property type="project" value="UniProtKB-KW"/>
</dbReference>
<dbReference type="PANTHER" id="PTHR10434:SF9">
    <property type="entry name" value="PHOSPHOLIPID_GLYCEROL ACYLTRANSFERASE DOMAIN-CONTAINING PROTEIN"/>
    <property type="match status" value="1"/>
</dbReference>
<reference evidence="5 6" key="1">
    <citation type="submission" date="2022-05" db="EMBL/GenBank/DDBJ databases">
        <title>Microbulbifer sp. nov., isolated from sponge.</title>
        <authorList>
            <person name="Gao L."/>
        </authorList>
    </citation>
    <scope>NUCLEOTIDE SEQUENCE [LARGE SCALE GENOMIC DNA]</scope>
    <source>
        <strain evidence="5 6">MI-G</strain>
    </source>
</reference>
<keyword evidence="6" id="KW-1185">Reference proteome</keyword>
<dbReference type="EMBL" id="CP098023">
    <property type="protein sequence ID" value="WKD48885.1"/>
    <property type="molecule type" value="Genomic_DNA"/>
</dbReference>
<protein>
    <submittedName>
        <fullName evidence="5">1-acyl-sn-glycerol-3-phosphate acyltransferase</fullName>
    </submittedName>
</protein>
<keyword evidence="2" id="KW-0808">Transferase</keyword>
<evidence type="ECO:0000259" key="4">
    <source>
        <dbReference type="SMART" id="SM00563"/>
    </source>
</evidence>
<dbReference type="SUPFAM" id="SSF69593">
    <property type="entry name" value="Glycerol-3-phosphate (1)-acyltransferase"/>
    <property type="match status" value="1"/>
</dbReference>
<name>A0ABY9E781_9GAMM</name>
<evidence type="ECO:0000313" key="5">
    <source>
        <dbReference type="EMBL" id="WKD48885.1"/>
    </source>
</evidence>
<accession>A0ABY9E781</accession>
<keyword evidence="3 5" id="KW-0012">Acyltransferase</keyword>
<evidence type="ECO:0000313" key="6">
    <source>
        <dbReference type="Proteomes" id="UP001321520"/>
    </source>
</evidence>
<gene>
    <name evidence="5" type="ORF">M8T91_13390</name>
</gene>
<dbReference type="Proteomes" id="UP001321520">
    <property type="component" value="Chromosome"/>
</dbReference>
<dbReference type="InterPro" id="IPR002123">
    <property type="entry name" value="Plipid/glycerol_acylTrfase"/>
</dbReference>
<organism evidence="5 6">
    <name type="scientific">Microbulbifer spongiae</name>
    <dbReference type="NCBI Taxonomy" id="2944933"/>
    <lineage>
        <taxon>Bacteria</taxon>
        <taxon>Pseudomonadati</taxon>
        <taxon>Pseudomonadota</taxon>
        <taxon>Gammaproteobacteria</taxon>
        <taxon>Cellvibrionales</taxon>
        <taxon>Microbulbiferaceae</taxon>
        <taxon>Microbulbifer</taxon>
    </lineage>
</organism>
<proteinExistence type="predicted"/>
<dbReference type="SMART" id="SM00563">
    <property type="entry name" value="PlsC"/>
    <property type="match status" value="1"/>
</dbReference>
<sequence length="214" mass="24509">MSPYTWRSIQMASTKFMQKTIFNTPVVTPLIRQIAKLLLKLHGWRVKGNQHSLKLKKYVLLGAPHTTNWDGYFFILAALKLKLTPQWMGKDRLFKFPLGGPMRWFGGIAVNRSKANNLVEATIRQFKLNKELIIAIPPEGTRGMAERWKTGFYHIARNAKVPVVLGFINFRKKEVGIGPIAQLGENLEVELNKLRAFYADKIGKFPERYAPPCQ</sequence>
<dbReference type="PANTHER" id="PTHR10434">
    <property type="entry name" value="1-ACYL-SN-GLYCEROL-3-PHOSPHATE ACYLTRANSFERASE"/>
    <property type="match status" value="1"/>
</dbReference>
<dbReference type="Pfam" id="PF01553">
    <property type="entry name" value="Acyltransferase"/>
    <property type="match status" value="1"/>
</dbReference>
<comment type="pathway">
    <text evidence="1">Lipid metabolism.</text>
</comment>
<evidence type="ECO:0000256" key="1">
    <source>
        <dbReference type="ARBA" id="ARBA00005189"/>
    </source>
</evidence>
<feature type="domain" description="Phospholipid/glycerol acyltransferase" evidence="4">
    <location>
        <begin position="59"/>
        <end position="171"/>
    </location>
</feature>
<evidence type="ECO:0000256" key="2">
    <source>
        <dbReference type="ARBA" id="ARBA00022679"/>
    </source>
</evidence>